<dbReference type="GO" id="GO:0008270">
    <property type="term" value="F:zinc ion binding"/>
    <property type="evidence" value="ECO:0007669"/>
    <property type="project" value="InterPro"/>
</dbReference>
<sequence>MTTSHTTMQALHLPGFIQDLAAFPTTPTALPKPTPGANQVLIRIHAVGCNFFDLLLVQGKYQYRPKGAFTPGSEFSGVVEQLGPQVTHLQVGDRVFGAVQVGAYATHVVADARGVIAVPKTLSMNQAAGIFLTYPTSYAGLVVRANVQPGETVLVHAGAGGVGLAAVQIAKHMLGARVIATASSDDKLEVMRQNGADHVVNYKTEDWVQRVKEITKGKGVDVVYDPVGEIDKSLKVVAWNARLVVVGFAKFPPGGSESITTNRILLKNVSVMGVFWGQYRVAEPAVILRVWKALLQGFAEGKLNPVVFPREFKGLESAKAALECLGGRKSYGKVVVQVVPDGERDGQKAKL</sequence>
<comment type="caution">
    <text evidence="2">The sequence shown here is derived from an EMBL/GenBank/DDBJ whole genome shotgun (WGS) entry which is preliminary data.</text>
</comment>
<dbReference type="Pfam" id="PF08240">
    <property type="entry name" value="ADH_N"/>
    <property type="match status" value="1"/>
</dbReference>
<dbReference type="PROSITE" id="PS01162">
    <property type="entry name" value="QOR_ZETA_CRYSTAL"/>
    <property type="match status" value="1"/>
</dbReference>
<dbReference type="OrthoDB" id="10257049at2759"/>
<dbReference type="InterPro" id="IPR013154">
    <property type="entry name" value="ADH-like_N"/>
</dbReference>
<dbReference type="STRING" id="765915.A0A1Y2HQH2"/>
<dbReference type="InterPro" id="IPR002364">
    <property type="entry name" value="Quin_OxRdtase/zeta-crystal_CS"/>
</dbReference>
<dbReference type="PANTHER" id="PTHR43677:SF4">
    <property type="entry name" value="QUINONE OXIDOREDUCTASE-LIKE PROTEIN 2"/>
    <property type="match status" value="1"/>
</dbReference>
<dbReference type="AlphaFoldDB" id="A0A1Y2HQH2"/>
<dbReference type="PANTHER" id="PTHR43677">
    <property type="entry name" value="SHORT-CHAIN DEHYDROGENASE/REDUCTASE"/>
    <property type="match status" value="1"/>
</dbReference>
<dbReference type="SUPFAM" id="SSF50129">
    <property type="entry name" value="GroES-like"/>
    <property type="match status" value="1"/>
</dbReference>
<name>A0A1Y2HQH2_9FUNG</name>
<evidence type="ECO:0000313" key="2">
    <source>
        <dbReference type="EMBL" id="ORZ36799.1"/>
    </source>
</evidence>
<dbReference type="Gene3D" id="3.90.180.10">
    <property type="entry name" value="Medium-chain alcohol dehydrogenases, catalytic domain"/>
    <property type="match status" value="1"/>
</dbReference>
<keyword evidence="3" id="KW-1185">Reference proteome</keyword>
<accession>A0A1Y2HQH2</accession>
<reference evidence="2 3" key="1">
    <citation type="submission" date="2016-07" db="EMBL/GenBank/DDBJ databases">
        <title>Pervasive Adenine N6-methylation of Active Genes in Fungi.</title>
        <authorList>
            <consortium name="DOE Joint Genome Institute"/>
            <person name="Mondo S.J."/>
            <person name="Dannebaum R.O."/>
            <person name="Kuo R.C."/>
            <person name="Labutti K."/>
            <person name="Haridas S."/>
            <person name="Kuo A."/>
            <person name="Salamov A."/>
            <person name="Ahrendt S.R."/>
            <person name="Lipzen A."/>
            <person name="Sullivan W."/>
            <person name="Andreopoulos W.B."/>
            <person name="Clum A."/>
            <person name="Lindquist E."/>
            <person name="Daum C."/>
            <person name="Ramamoorthy G.K."/>
            <person name="Gryganskyi A."/>
            <person name="Culley D."/>
            <person name="Magnuson J.K."/>
            <person name="James T.Y."/>
            <person name="O'Malley M.A."/>
            <person name="Stajich J.E."/>
            <person name="Spatafora J.W."/>
            <person name="Visel A."/>
            <person name="Grigoriev I.V."/>
        </authorList>
    </citation>
    <scope>NUCLEOTIDE SEQUENCE [LARGE SCALE GENOMIC DNA]</scope>
    <source>
        <strain evidence="2 3">PL171</strain>
    </source>
</reference>
<evidence type="ECO:0000259" key="1">
    <source>
        <dbReference type="SMART" id="SM00829"/>
    </source>
</evidence>
<dbReference type="InterPro" id="IPR051397">
    <property type="entry name" value="Zn-ADH-like_protein"/>
</dbReference>
<dbReference type="CDD" id="cd08241">
    <property type="entry name" value="QOR1"/>
    <property type="match status" value="1"/>
</dbReference>
<dbReference type="Pfam" id="PF00107">
    <property type="entry name" value="ADH_zinc_N"/>
    <property type="match status" value="1"/>
</dbReference>
<dbReference type="GO" id="GO:0016491">
    <property type="term" value="F:oxidoreductase activity"/>
    <property type="evidence" value="ECO:0007669"/>
    <property type="project" value="InterPro"/>
</dbReference>
<dbReference type="SMART" id="SM00829">
    <property type="entry name" value="PKS_ER"/>
    <property type="match status" value="1"/>
</dbReference>
<feature type="domain" description="Enoyl reductase (ER)" evidence="1">
    <location>
        <begin position="15"/>
        <end position="336"/>
    </location>
</feature>
<dbReference type="Proteomes" id="UP000193411">
    <property type="component" value="Unassembled WGS sequence"/>
</dbReference>
<dbReference type="InterPro" id="IPR011032">
    <property type="entry name" value="GroES-like_sf"/>
</dbReference>
<organism evidence="2 3">
    <name type="scientific">Catenaria anguillulae PL171</name>
    <dbReference type="NCBI Taxonomy" id="765915"/>
    <lineage>
        <taxon>Eukaryota</taxon>
        <taxon>Fungi</taxon>
        <taxon>Fungi incertae sedis</taxon>
        <taxon>Blastocladiomycota</taxon>
        <taxon>Blastocladiomycetes</taxon>
        <taxon>Blastocladiales</taxon>
        <taxon>Catenariaceae</taxon>
        <taxon>Catenaria</taxon>
    </lineage>
</organism>
<dbReference type="GO" id="GO:0005739">
    <property type="term" value="C:mitochondrion"/>
    <property type="evidence" value="ECO:0007669"/>
    <property type="project" value="TreeGrafter"/>
</dbReference>
<dbReference type="SUPFAM" id="SSF51735">
    <property type="entry name" value="NAD(P)-binding Rossmann-fold domains"/>
    <property type="match status" value="1"/>
</dbReference>
<dbReference type="InterPro" id="IPR013149">
    <property type="entry name" value="ADH-like_C"/>
</dbReference>
<gene>
    <name evidence="2" type="ORF">BCR44DRAFT_49573</name>
</gene>
<protein>
    <submittedName>
        <fullName evidence="2">Zinc-binding dehydrogenase</fullName>
    </submittedName>
</protein>
<dbReference type="Gene3D" id="3.40.50.720">
    <property type="entry name" value="NAD(P)-binding Rossmann-like Domain"/>
    <property type="match status" value="1"/>
</dbReference>
<dbReference type="InterPro" id="IPR020843">
    <property type="entry name" value="ER"/>
</dbReference>
<dbReference type="InterPro" id="IPR036291">
    <property type="entry name" value="NAD(P)-bd_dom_sf"/>
</dbReference>
<dbReference type="EMBL" id="MCFL01000015">
    <property type="protein sequence ID" value="ORZ36799.1"/>
    <property type="molecule type" value="Genomic_DNA"/>
</dbReference>
<evidence type="ECO:0000313" key="3">
    <source>
        <dbReference type="Proteomes" id="UP000193411"/>
    </source>
</evidence>
<proteinExistence type="predicted"/>